<evidence type="ECO:0000313" key="3">
    <source>
        <dbReference type="EMBL" id="PYI55429.1"/>
    </source>
</evidence>
<feature type="compositionally biased region" description="Basic and acidic residues" evidence="1">
    <location>
        <begin position="56"/>
        <end position="67"/>
    </location>
</feature>
<feature type="compositionally biased region" description="Basic and acidic residues" evidence="1">
    <location>
        <begin position="1"/>
        <end position="21"/>
    </location>
</feature>
<feature type="compositionally biased region" description="Low complexity" evidence="1">
    <location>
        <begin position="23"/>
        <end position="39"/>
    </location>
</feature>
<reference evidence="3 4" key="1">
    <citation type="submission" date="2018-05" db="EMBL/GenBank/DDBJ databases">
        <title>Paenibacillus flagellatus sp. nov., isolated from selenium mineral soil.</title>
        <authorList>
            <person name="Dai X."/>
        </authorList>
    </citation>
    <scope>NUCLEOTIDE SEQUENCE [LARGE SCALE GENOMIC DNA]</scope>
    <source>
        <strain evidence="3 4">DXL2</strain>
    </source>
</reference>
<protein>
    <recommendedName>
        <fullName evidence="2">Rhamnogalacturonase A/B/Epimerase-like pectate lyase domain-containing protein</fullName>
    </recommendedName>
</protein>
<keyword evidence="4" id="KW-1185">Reference proteome</keyword>
<gene>
    <name evidence="3" type="ORF">DLM86_06755</name>
</gene>
<evidence type="ECO:0000259" key="2">
    <source>
        <dbReference type="Pfam" id="PF12708"/>
    </source>
</evidence>
<dbReference type="InterPro" id="IPR011050">
    <property type="entry name" value="Pectin_lyase_fold/virulence"/>
</dbReference>
<dbReference type="Pfam" id="PF12708">
    <property type="entry name" value="Pect-lyase_RHGA_epim"/>
    <property type="match status" value="1"/>
</dbReference>
<feature type="region of interest" description="Disordered" evidence="1">
    <location>
        <begin position="1"/>
        <end position="67"/>
    </location>
</feature>
<dbReference type="InterPro" id="IPR024535">
    <property type="entry name" value="RHGA/B-epi-like_pectate_lyase"/>
</dbReference>
<feature type="domain" description="Rhamnogalacturonase A/B/Epimerase-like pectate lyase" evidence="2">
    <location>
        <begin position="189"/>
        <end position="447"/>
    </location>
</feature>
<evidence type="ECO:0000313" key="4">
    <source>
        <dbReference type="Proteomes" id="UP000247476"/>
    </source>
</evidence>
<dbReference type="EMBL" id="QJVJ01000003">
    <property type="protein sequence ID" value="PYI55429.1"/>
    <property type="molecule type" value="Genomic_DNA"/>
</dbReference>
<dbReference type="Gene3D" id="2.160.20.10">
    <property type="entry name" value="Single-stranded right-handed beta-helix, Pectin lyase-like"/>
    <property type="match status" value="2"/>
</dbReference>
<dbReference type="SUPFAM" id="SSF51126">
    <property type="entry name" value="Pectin lyase-like"/>
    <property type="match status" value="2"/>
</dbReference>
<proteinExistence type="predicted"/>
<dbReference type="InterPro" id="IPR006626">
    <property type="entry name" value="PbH1"/>
</dbReference>
<dbReference type="AlphaFoldDB" id="A0A2V5K7L1"/>
<name>A0A2V5K7L1_9BACL</name>
<dbReference type="InterPro" id="IPR012334">
    <property type="entry name" value="Pectin_lyas_fold"/>
</dbReference>
<dbReference type="SMART" id="SM00710">
    <property type="entry name" value="PbH1"/>
    <property type="match status" value="8"/>
</dbReference>
<accession>A0A2V5K7L1</accession>
<evidence type="ECO:0000256" key="1">
    <source>
        <dbReference type="SAM" id="MobiDB-lite"/>
    </source>
</evidence>
<comment type="caution">
    <text evidence="3">The sequence shown here is derived from an EMBL/GenBank/DDBJ whole genome shotgun (WGS) entry which is preliminary data.</text>
</comment>
<dbReference type="Proteomes" id="UP000247476">
    <property type="component" value="Unassembled WGS sequence"/>
</dbReference>
<sequence>MNMNGKEQEHRTAPMGEREQTEMTESTESTESGAASNGGDDADAVPAAETAESEQLADRANRPGDKTISRRKLLVSMGMAGAAAIAFGTMLNANGGEGGTVQEAVYGKKKPKPGEPLDLTGTGCVVRATIAELRAMTAPDPALAYLVTDPGQEGHFIVDPEDTTSSDNTGTVLVAASGARLKRLLEAPFMNVKWFGAKGDDTTVDMTAIQLAINAASAMGGGTVFVPKGTYIVAPSGSTRILLRDNVHVLGEGTGSVIKVKDNAGDYGMIFGAASSATPLRNVRISNLRVDQNPQNNLSCNINLSRTDSYYWQFVIALYNYDHIVVDNVTFDPTCGVNTITMNNESAQNATITNCRFNFVKANGDPEYDNSAIYLNGRNHTVSNCLFYAAPGQKARGAIETHGGQSVVTNNVSDGYYTGVNIQANSKDIHGDITVNSNTFSNANQGIQLWPYKHYALRNVTVSGNTIHLANTVHQRYTTTGISSAGGTTETGAFENITITGNTITFQEEPAYRSSMNEAAYGIGLVKDIDMTNVLIAGNLIKNAPVSGIRLGSNSKVGTIRNVQITGNVVVNAGYYPAPSELYRAAIVLRSTVNGANVSGNFISDTFDQAKGLFSIRVNDFDGTFTNVSVTNNLIASKQGGLWFSISPSVTTDAPLVKTATAYPPASGTFNQGEIVMIAGPSVAPGQTPAGYKVTATGTAGTLSGVTGTGTIGTPTITVNDSSPLKPEQWIRIAAGNQLRRIVRISGNQVRLNANLTTDVPTPSAISFQAPTFEPFGAIGRLPGIADTNGATVAQLEAEMNQVKQALRQYGILHT</sequence>
<organism evidence="3 4">
    <name type="scientific">Paenibacillus flagellatus</name>
    <dbReference type="NCBI Taxonomy" id="2211139"/>
    <lineage>
        <taxon>Bacteria</taxon>
        <taxon>Bacillati</taxon>
        <taxon>Bacillota</taxon>
        <taxon>Bacilli</taxon>
        <taxon>Bacillales</taxon>
        <taxon>Paenibacillaceae</taxon>
        <taxon>Paenibacillus</taxon>
    </lineage>
</organism>